<dbReference type="InterPro" id="IPR036388">
    <property type="entry name" value="WH-like_DNA-bd_sf"/>
</dbReference>
<dbReference type="Gene3D" id="1.10.10.10">
    <property type="entry name" value="Winged helix-like DNA-binding domain superfamily/Winged helix DNA-binding domain"/>
    <property type="match status" value="8"/>
</dbReference>
<sequence length="593" mass="67303">MDVENTFIKPVLLSYFSKGISVLDAREEIIKKYGPYGITLKTIRKWFAIFRDETLEFNGSGEKFRKKFTDKFLIDLINDNPGLNMNELGRLAGTSQSNISRRLKLINNKGKKAKYVTKRVLNEKMKAYITQQKFSDDFLIDLVNENPDLCIRELAILANVSNSTIVNRLKQINKSSVRVNYIKKEAKSIEKKFTDEFLINLVNENPHLSVAGLAKLAEVSDKTVYRRLKQINSIEKRANYVKKTYLKGEVLFTDEYLIDLVNNNPDLNMKELAILTDVTERTISRRIKEINSHGKRINYIFKRFRKGESKFTDEYLIDLVNSNPELNMKELASLANSSESYISARIKKINSGGEKVNYDKKYYLKGTAKNTDEFLTRLIKDNPKLNMTELSKLAGISTSTISRRLKFINGNRESDSIIKLQSVKTKAANNITDESLINLVNENPGFSIPKLAEILNTSSSAISRRLKKIKSCGGGVNYTAKSLKKGEKKFSDEHLIELVRCNPDLNMTELAKLAESSVSTISIRLKEINSNGKRVTYSKKNYNKGVTKVTDNYLINLTNENPGLSNKELSKLAGISASTISRRMKQINGAEKL</sequence>
<dbReference type="EMBL" id="KQ964484">
    <property type="protein sequence ID" value="KXN71095.1"/>
    <property type="molecule type" value="Genomic_DNA"/>
</dbReference>
<reference evidence="1 2" key="1">
    <citation type="journal article" date="2015" name="Genome Biol. Evol.">
        <title>Phylogenomic analyses indicate that early fungi evolved digesting cell walls of algal ancestors of land plants.</title>
        <authorList>
            <person name="Chang Y."/>
            <person name="Wang S."/>
            <person name="Sekimoto S."/>
            <person name="Aerts A.L."/>
            <person name="Choi C."/>
            <person name="Clum A."/>
            <person name="LaButti K.M."/>
            <person name="Lindquist E.A."/>
            <person name="Yee Ngan C."/>
            <person name="Ohm R.A."/>
            <person name="Salamov A.A."/>
            <person name="Grigoriev I.V."/>
            <person name="Spatafora J.W."/>
            <person name="Berbee M.L."/>
        </authorList>
    </citation>
    <scope>NUCLEOTIDE SEQUENCE [LARGE SCALE GENOMIC DNA]</scope>
    <source>
        <strain evidence="1 2">NRRL 28638</strain>
    </source>
</reference>
<organism evidence="1 2">
    <name type="scientific">Conidiobolus coronatus (strain ATCC 28846 / CBS 209.66 / NRRL 28638)</name>
    <name type="common">Delacroixia coronata</name>
    <dbReference type="NCBI Taxonomy" id="796925"/>
    <lineage>
        <taxon>Eukaryota</taxon>
        <taxon>Fungi</taxon>
        <taxon>Fungi incertae sedis</taxon>
        <taxon>Zoopagomycota</taxon>
        <taxon>Entomophthoromycotina</taxon>
        <taxon>Entomophthoromycetes</taxon>
        <taxon>Entomophthorales</taxon>
        <taxon>Ancylistaceae</taxon>
        <taxon>Conidiobolus</taxon>
    </lineage>
</organism>
<evidence type="ECO:0000313" key="1">
    <source>
        <dbReference type="EMBL" id="KXN71095.1"/>
    </source>
</evidence>
<protein>
    <submittedName>
        <fullName evidence="1">Uncharacterized protein</fullName>
    </submittedName>
</protein>
<gene>
    <name evidence="1" type="ORF">CONCODRAFT_6261</name>
</gene>
<accession>A0A137P7X2</accession>
<keyword evidence="2" id="KW-1185">Reference proteome</keyword>
<dbReference type="AlphaFoldDB" id="A0A137P7X2"/>
<proteinExistence type="predicted"/>
<dbReference type="Proteomes" id="UP000070444">
    <property type="component" value="Unassembled WGS sequence"/>
</dbReference>
<evidence type="ECO:0000313" key="2">
    <source>
        <dbReference type="Proteomes" id="UP000070444"/>
    </source>
</evidence>
<name>A0A137P7X2_CONC2</name>
<dbReference type="Pfam" id="PF13412">
    <property type="entry name" value="HTH_24"/>
    <property type="match status" value="3"/>
</dbReference>